<dbReference type="Gene3D" id="2.40.50.40">
    <property type="match status" value="2"/>
</dbReference>
<organism evidence="5 6">
    <name type="scientific">Mycena chlorophos</name>
    <name type="common">Agaric fungus</name>
    <name type="synonym">Agaricus chlorophos</name>
    <dbReference type="NCBI Taxonomy" id="658473"/>
    <lineage>
        <taxon>Eukaryota</taxon>
        <taxon>Fungi</taxon>
        <taxon>Dikarya</taxon>
        <taxon>Basidiomycota</taxon>
        <taxon>Agaricomycotina</taxon>
        <taxon>Agaricomycetes</taxon>
        <taxon>Agaricomycetidae</taxon>
        <taxon>Agaricales</taxon>
        <taxon>Marasmiineae</taxon>
        <taxon>Mycenaceae</taxon>
        <taxon>Mycena</taxon>
    </lineage>
</organism>
<evidence type="ECO:0000256" key="1">
    <source>
        <dbReference type="ARBA" id="ARBA00004123"/>
    </source>
</evidence>
<evidence type="ECO:0000256" key="2">
    <source>
        <dbReference type="ARBA" id="ARBA00023242"/>
    </source>
</evidence>
<gene>
    <name evidence="5" type="ORF">MCHLO_13194</name>
</gene>
<evidence type="ECO:0000259" key="4">
    <source>
        <dbReference type="PROSITE" id="PS50013"/>
    </source>
</evidence>
<proteinExistence type="predicted"/>
<evidence type="ECO:0000313" key="5">
    <source>
        <dbReference type="EMBL" id="GAT56550.1"/>
    </source>
</evidence>
<dbReference type="PROSITE" id="PS50013">
    <property type="entry name" value="CHROMO_2"/>
    <property type="match status" value="1"/>
</dbReference>
<dbReference type="PANTHER" id="PTHR22812">
    <property type="entry name" value="CHROMOBOX PROTEIN"/>
    <property type="match status" value="1"/>
</dbReference>
<accession>A0ABQ0LZS0</accession>
<feature type="compositionally biased region" description="Low complexity" evidence="3">
    <location>
        <begin position="1"/>
        <end position="20"/>
    </location>
</feature>
<reference evidence="5" key="1">
    <citation type="submission" date="2014-09" db="EMBL/GenBank/DDBJ databases">
        <title>Genome sequence of the luminous mushroom Mycena chlorophos for searching fungal bioluminescence genes.</title>
        <authorList>
            <person name="Tanaka Y."/>
            <person name="Kasuga D."/>
            <person name="Oba Y."/>
            <person name="Hase S."/>
            <person name="Sato K."/>
            <person name="Oba Y."/>
            <person name="Sakakibara Y."/>
        </authorList>
    </citation>
    <scope>NUCLEOTIDE SEQUENCE</scope>
</reference>
<feature type="compositionally biased region" description="Acidic residues" evidence="3">
    <location>
        <begin position="171"/>
        <end position="181"/>
    </location>
</feature>
<comment type="subcellular location">
    <subcellularLocation>
        <location evidence="1">Nucleus</location>
    </subcellularLocation>
</comment>
<feature type="region of interest" description="Disordered" evidence="3">
    <location>
        <begin position="1"/>
        <end position="51"/>
    </location>
</feature>
<sequence length="256" mass="29173">MAPASPSPSDASDGNKSKAASKSKKDDEEEVPDSEPEGGDDDEGEEGEFEIEAILDHKKGMVNRGKMAFYVKWKGYDEDENSWINEEDANAPELIDEYWEKQKKPKPSPTKRSARKSSAASDNDSEVVESVSAPKKRGRKSNAAKEAEAEEEDEDRPTKKARRNTKKNDEPEQLPTEEELGNMDQYRDAPSWDHLVKHVDTVERSEKNDLWVYFTLHSGERIREDSAICADKFPKLLIKFYETNLRWRESDNNNSS</sequence>
<dbReference type="InterPro" id="IPR051219">
    <property type="entry name" value="Heterochromatin_chromo-domain"/>
</dbReference>
<feature type="compositionally biased region" description="Acidic residues" evidence="3">
    <location>
        <begin position="27"/>
        <end position="51"/>
    </location>
</feature>
<dbReference type="InterPro" id="IPR000953">
    <property type="entry name" value="Chromo/chromo_shadow_dom"/>
</dbReference>
<feature type="region of interest" description="Disordered" evidence="3">
    <location>
        <begin position="95"/>
        <end position="186"/>
    </location>
</feature>
<name>A0ABQ0LZS0_MYCCL</name>
<dbReference type="Pfam" id="PF00385">
    <property type="entry name" value="Chromo"/>
    <property type="match status" value="1"/>
</dbReference>
<dbReference type="EMBL" id="DF849315">
    <property type="protein sequence ID" value="GAT56550.1"/>
    <property type="molecule type" value="Genomic_DNA"/>
</dbReference>
<dbReference type="InterPro" id="IPR023780">
    <property type="entry name" value="Chromo_domain"/>
</dbReference>
<dbReference type="SMART" id="SM00298">
    <property type="entry name" value="CHROMO"/>
    <property type="match status" value="1"/>
</dbReference>
<dbReference type="SUPFAM" id="SSF54160">
    <property type="entry name" value="Chromo domain-like"/>
    <property type="match status" value="2"/>
</dbReference>
<dbReference type="InterPro" id="IPR008251">
    <property type="entry name" value="Chromo_shadow_dom"/>
</dbReference>
<keyword evidence="6" id="KW-1185">Reference proteome</keyword>
<dbReference type="Proteomes" id="UP000815677">
    <property type="component" value="Unassembled WGS sequence"/>
</dbReference>
<dbReference type="InterPro" id="IPR016197">
    <property type="entry name" value="Chromo-like_dom_sf"/>
</dbReference>
<keyword evidence="2" id="KW-0539">Nucleus</keyword>
<evidence type="ECO:0000256" key="3">
    <source>
        <dbReference type="SAM" id="MobiDB-lite"/>
    </source>
</evidence>
<evidence type="ECO:0000313" key="6">
    <source>
        <dbReference type="Proteomes" id="UP000815677"/>
    </source>
</evidence>
<feature type="domain" description="Chromo" evidence="4">
    <location>
        <begin position="49"/>
        <end position="110"/>
    </location>
</feature>
<protein>
    <recommendedName>
        <fullName evidence="4">Chromo domain-containing protein</fullName>
    </recommendedName>
</protein>
<dbReference type="Pfam" id="PF01393">
    <property type="entry name" value="Chromo_shadow"/>
    <property type="match status" value="1"/>
</dbReference>